<feature type="compositionally biased region" description="Gly residues" evidence="1">
    <location>
        <begin position="41"/>
        <end position="53"/>
    </location>
</feature>
<organism evidence="2 3">
    <name type="scientific">Tetrabaena socialis</name>
    <dbReference type="NCBI Taxonomy" id="47790"/>
    <lineage>
        <taxon>Eukaryota</taxon>
        <taxon>Viridiplantae</taxon>
        <taxon>Chlorophyta</taxon>
        <taxon>core chlorophytes</taxon>
        <taxon>Chlorophyceae</taxon>
        <taxon>CS clade</taxon>
        <taxon>Chlamydomonadales</taxon>
        <taxon>Tetrabaenaceae</taxon>
        <taxon>Tetrabaena</taxon>
    </lineage>
</organism>
<name>A0A2J7ZNV5_9CHLO</name>
<protein>
    <submittedName>
        <fullName evidence="2">Uncharacterized protein</fullName>
    </submittedName>
</protein>
<evidence type="ECO:0000313" key="3">
    <source>
        <dbReference type="Proteomes" id="UP000236333"/>
    </source>
</evidence>
<feature type="non-terminal residue" evidence="2">
    <location>
        <position position="77"/>
    </location>
</feature>
<proteinExistence type="predicted"/>
<feature type="region of interest" description="Disordered" evidence="1">
    <location>
        <begin position="1"/>
        <end position="77"/>
    </location>
</feature>
<accession>A0A2J7ZNV5</accession>
<sequence length="77" mass="7096">GDRALPPGGGAPSLPRVQARHRGLPKGVPAAGVPVDRGRRGAGVGRVPGGAGAGAAAVPAAGAPADRVRGKHGGGGG</sequence>
<evidence type="ECO:0000313" key="2">
    <source>
        <dbReference type="EMBL" id="PNH01954.1"/>
    </source>
</evidence>
<keyword evidence="3" id="KW-1185">Reference proteome</keyword>
<evidence type="ECO:0000256" key="1">
    <source>
        <dbReference type="SAM" id="MobiDB-lite"/>
    </source>
</evidence>
<feature type="compositionally biased region" description="Low complexity" evidence="1">
    <location>
        <begin position="54"/>
        <end position="65"/>
    </location>
</feature>
<reference evidence="2 3" key="1">
    <citation type="journal article" date="2017" name="Mol. Biol. Evol.">
        <title>The 4-celled Tetrabaena socialis nuclear genome reveals the essential components for genetic control of cell number at the origin of multicellularity in the volvocine lineage.</title>
        <authorList>
            <person name="Featherston J."/>
            <person name="Arakaki Y."/>
            <person name="Hanschen E.R."/>
            <person name="Ferris P.J."/>
            <person name="Michod R.E."/>
            <person name="Olson B.J.S.C."/>
            <person name="Nozaki H."/>
            <person name="Durand P.M."/>
        </authorList>
    </citation>
    <scope>NUCLEOTIDE SEQUENCE [LARGE SCALE GENOMIC DNA]</scope>
    <source>
        <strain evidence="2 3">NIES-571</strain>
    </source>
</reference>
<dbReference type="EMBL" id="PGGS01000753">
    <property type="protein sequence ID" value="PNH01954.1"/>
    <property type="molecule type" value="Genomic_DNA"/>
</dbReference>
<dbReference type="Proteomes" id="UP000236333">
    <property type="component" value="Unassembled WGS sequence"/>
</dbReference>
<gene>
    <name evidence="2" type="ORF">TSOC_012110</name>
</gene>
<feature type="non-terminal residue" evidence="2">
    <location>
        <position position="1"/>
    </location>
</feature>
<comment type="caution">
    <text evidence="2">The sequence shown here is derived from an EMBL/GenBank/DDBJ whole genome shotgun (WGS) entry which is preliminary data.</text>
</comment>
<dbReference type="AlphaFoldDB" id="A0A2J7ZNV5"/>